<dbReference type="InterPro" id="IPR029058">
    <property type="entry name" value="AB_hydrolase_fold"/>
</dbReference>
<protein>
    <submittedName>
        <fullName evidence="3">Putative thioesterase involved in non-ribosomal peptide biosynthesis</fullName>
    </submittedName>
</protein>
<gene>
    <name evidence="3" type="ORF">CTER_5168</name>
</gene>
<feature type="domain" description="Thioesterase" evidence="2">
    <location>
        <begin position="6"/>
        <end position="228"/>
    </location>
</feature>
<accession>S0FF27</accession>
<dbReference type="STRING" id="1195236.CTER_5168"/>
<dbReference type="eggNOG" id="COG3208">
    <property type="taxonomic scope" value="Bacteria"/>
</dbReference>
<comment type="caution">
    <text evidence="3">The sequence shown here is derived from an EMBL/GenBank/DDBJ whole genome shotgun (WGS) entry which is preliminary data.</text>
</comment>
<dbReference type="SUPFAM" id="SSF53474">
    <property type="entry name" value="alpha/beta-Hydrolases"/>
    <property type="match status" value="1"/>
</dbReference>
<organism evidence="3 4">
    <name type="scientific">Ruminiclostridium cellobioparum subsp. termitidis CT1112</name>
    <dbReference type="NCBI Taxonomy" id="1195236"/>
    <lineage>
        <taxon>Bacteria</taxon>
        <taxon>Bacillati</taxon>
        <taxon>Bacillota</taxon>
        <taxon>Clostridia</taxon>
        <taxon>Eubacteriales</taxon>
        <taxon>Oscillospiraceae</taxon>
        <taxon>Ruminiclostridium</taxon>
    </lineage>
</organism>
<dbReference type="PANTHER" id="PTHR11487">
    <property type="entry name" value="THIOESTERASE"/>
    <property type="match status" value="1"/>
</dbReference>
<dbReference type="PANTHER" id="PTHR11487:SF0">
    <property type="entry name" value="S-ACYL FATTY ACID SYNTHASE THIOESTERASE, MEDIUM CHAIN"/>
    <property type="match status" value="1"/>
</dbReference>
<comment type="similarity">
    <text evidence="1">Belongs to the thioesterase family.</text>
</comment>
<dbReference type="Gene3D" id="3.40.50.1820">
    <property type="entry name" value="alpha/beta hydrolase"/>
    <property type="match status" value="1"/>
</dbReference>
<evidence type="ECO:0000256" key="1">
    <source>
        <dbReference type="ARBA" id="ARBA00007169"/>
    </source>
</evidence>
<dbReference type="InterPro" id="IPR001031">
    <property type="entry name" value="Thioesterase"/>
</dbReference>
<name>S0FF27_RUMCE</name>
<evidence type="ECO:0000313" key="3">
    <source>
        <dbReference type="EMBL" id="EMS69245.1"/>
    </source>
</evidence>
<dbReference type="EMBL" id="AORV01000070">
    <property type="protein sequence ID" value="EMS69245.1"/>
    <property type="molecule type" value="Genomic_DNA"/>
</dbReference>
<dbReference type="InterPro" id="IPR012223">
    <property type="entry name" value="TEII"/>
</dbReference>
<dbReference type="GO" id="GO:0008610">
    <property type="term" value="P:lipid biosynthetic process"/>
    <property type="evidence" value="ECO:0007669"/>
    <property type="project" value="TreeGrafter"/>
</dbReference>
<dbReference type="AlphaFoldDB" id="S0FF27"/>
<evidence type="ECO:0000313" key="4">
    <source>
        <dbReference type="Proteomes" id="UP000014155"/>
    </source>
</evidence>
<dbReference type="PATRIC" id="fig|1195236.3.peg.5301"/>
<evidence type="ECO:0000259" key="2">
    <source>
        <dbReference type="Pfam" id="PF00975"/>
    </source>
</evidence>
<keyword evidence="4" id="KW-1185">Reference proteome</keyword>
<reference evidence="3 4" key="1">
    <citation type="journal article" date="2013" name="Genome Announc.">
        <title>Draft Genome Sequence of the Cellulolytic, Mesophilic, Anaerobic Bacterium Clostridium termitidis Strain CT1112 (DSM 5398).</title>
        <authorList>
            <person name="Lal S."/>
            <person name="Ramachandran U."/>
            <person name="Zhang X."/>
            <person name="Munir R."/>
            <person name="Sparling R."/>
            <person name="Levin D.B."/>
        </authorList>
    </citation>
    <scope>NUCLEOTIDE SEQUENCE [LARGE SCALE GENOMIC DNA]</scope>
    <source>
        <strain evidence="3 4">CT1112</strain>
    </source>
</reference>
<sequence>MNKINLFCLPHAGGNSTLYFPWRKLLHPNIRLISIELAGRGKRAEIQFYSSIEAAVNDVYSQIEEYLFEAPFAIFGHSMGGLIAFELAHKLMDVGVNELVHLFISGKYPPHIEKYSTPIHSLPDAEFITEVSKLGGIPQGIHKYKPILNLYLPILKSDYKIVETYKYEHKSRKLDCCITALNGRKDKLTSEIQGWEAYTNNKFQMIEFEGGHFYINNQLESILNVINNTLVI</sequence>
<dbReference type="Pfam" id="PF00975">
    <property type="entry name" value="Thioesterase"/>
    <property type="match status" value="1"/>
</dbReference>
<proteinExistence type="inferred from homology"/>
<dbReference type="Proteomes" id="UP000014155">
    <property type="component" value="Unassembled WGS sequence"/>
</dbReference>